<comment type="caution">
    <text evidence="1">The sequence shown here is derived from an EMBL/GenBank/DDBJ whole genome shotgun (WGS) entry which is preliminary data.</text>
</comment>
<dbReference type="EMBL" id="VSSQ01093009">
    <property type="protein sequence ID" value="MPN38025.1"/>
    <property type="molecule type" value="Genomic_DNA"/>
</dbReference>
<dbReference type="InterPro" id="IPR029058">
    <property type="entry name" value="AB_hydrolase_fold"/>
</dbReference>
<proteinExistence type="predicted"/>
<protein>
    <recommendedName>
        <fullName evidence="2">Serine aminopeptidase S33 domain-containing protein</fullName>
    </recommendedName>
</protein>
<evidence type="ECO:0000313" key="1">
    <source>
        <dbReference type="EMBL" id="MPN38025.1"/>
    </source>
</evidence>
<sequence length="88" mass="10237">MSDVRRNLDKITCPLFAIHDKGDRTVPFKNLAIIANENKSSDFRKLETQMGSFSHSRHALLLYRSIQEELTTTIIEFLHDKENRYAQA</sequence>
<organism evidence="1">
    <name type="scientific">bioreactor metagenome</name>
    <dbReference type="NCBI Taxonomy" id="1076179"/>
    <lineage>
        <taxon>unclassified sequences</taxon>
        <taxon>metagenomes</taxon>
        <taxon>ecological metagenomes</taxon>
    </lineage>
</organism>
<evidence type="ECO:0008006" key="2">
    <source>
        <dbReference type="Google" id="ProtNLM"/>
    </source>
</evidence>
<dbReference type="Gene3D" id="3.40.50.1820">
    <property type="entry name" value="alpha/beta hydrolase"/>
    <property type="match status" value="1"/>
</dbReference>
<name>A0A645HG59_9ZZZZ</name>
<gene>
    <name evidence="1" type="ORF">SDC9_185548</name>
</gene>
<accession>A0A645HG59</accession>
<reference evidence="1" key="1">
    <citation type="submission" date="2019-08" db="EMBL/GenBank/DDBJ databases">
        <authorList>
            <person name="Kucharzyk K."/>
            <person name="Murdoch R.W."/>
            <person name="Higgins S."/>
            <person name="Loffler F."/>
        </authorList>
    </citation>
    <scope>NUCLEOTIDE SEQUENCE</scope>
</reference>
<dbReference type="AlphaFoldDB" id="A0A645HG59"/>
<dbReference type="SUPFAM" id="SSF53474">
    <property type="entry name" value="alpha/beta-Hydrolases"/>
    <property type="match status" value="1"/>
</dbReference>